<dbReference type="Proteomes" id="UP000712281">
    <property type="component" value="Unassembled WGS sequence"/>
</dbReference>
<organism evidence="1 2">
    <name type="scientific">Brassica cretica</name>
    <name type="common">Mustard</name>
    <dbReference type="NCBI Taxonomy" id="69181"/>
    <lineage>
        <taxon>Eukaryota</taxon>
        <taxon>Viridiplantae</taxon>
        <taxon>Streptophyta</taxon>
        <taxon>Embryophyta</taxon>
        <taxon>Tracheophyta</taxon>
        <taxon>Spermatophyta</taxon>
        <taxon>Magnoliopsida</taxon>
        <taxon>eudicotyledons</taxon>
        <taxon>Gunneridae</taxon>
        <taxon>Pentapetalae</taxon>
        <taxon>rosids</taxon>
        <taxon>malvids</taxon>
        <taxon>Brassicales</taxon>
        <taxon>Brassicaceae</taxon>
        <taxon>Brassiceae</taxon>
        <taxon>Brassica</taxon>
    </lineage>
</organism>
<accession>A0A8S9HKI1</accession>
<dbReference type="EMBL" id="QGKW02001940">
    <property type="protein sequence ID" value="KAF2556932.1"/>
    <property type="molecule type" value="Genomic_DNA"/>
</dbReference>
<proteinExistence type="predicted"/>
<gene>
    <name evidence="1" type="ORF">F2Q68_00016451</name>
</gene>
<protein>
    <submittedName>
        <fullName evidence="1">Uncharacterized protein</fullName>
    </submittedName>
</protein>
<evidence type="ECO:0000313" key="2">
    <source>
        <dbReference type="Proteomes" id="UP000712281"/>
    </source>
</evidence>
<sequence length="158" mass="17759">MSETVRSLRSDSVSAGSVATFDESTEITARFLRKVPYRIAQRKHSTPKYIGRLFIDRVGIIDGLNLQHIKDAMKNMFGMTLDYTTSYRALVYAQELVRVSAEDGFQLSYVNHEKVSIDDSLRTSINTPFKISIDRTIAASIDPSSRKLYGQVLSQAMA</sequence>
<name>A0A8S9HKI1_BRACR</name>
<reference evidence="1" key="1">
    <citation type="submission" date="2019-12" db="EMBL/GenBank/DDBJ databases">
        <title>Genome sequencing and annotation of Brassica cretica.</title>
        <authorList>
            <person name="Studholme D.J."/>
            <person name="Sarris P.F."/>
        </authorList>
    </citation>
    <scope>NUCLEOTIDE SEQUENCE</scope>
    <source>
        <strain evidence="1">PFS-001/15</strain>
        <tissue evidence="1">Leaf</tissue>
    </source>
</reference>
<evidence type="ECO:0000313" key="1">
    <source>
        <dbReference type="EMBL" id="KAF2556932.1"/>
    </source>
</evidence>
<comment type="caution">
    <text evidence="1">The sequence shown here is derived from an EMBL/GenBank/DDBJ whole genome shotgun (WGS) entry which is preliminary data.</text>
</comment>
<dbReference type="AlphaFoldDB" id="A0A8S9HKI1"/>